<dbReference type="GO" id="GO:0009244">
    <property type="term" value="P:lipopolysaccharide core region biosynthetic process"/>
    <property type="evidence" value="ECO:0007669"/>
    <property type="project" value="TreeGrafter"/>
</dbReference>
<keyword evidence="5 13" id="KW-0444">Lipid biosynthesis</keyword>
<feature type="transmembrane region" description="Helical" evidence="14">
    <location>
        <begin position="7"/>
        <end position="26"/>
    </location>
</feature>
<dbReference type="HAMAP" id="MF_00409">
    <property type="entry name" value="LpxK"/>
    <property type="match status" value="1"/>
</dbReference>
<evidence type="ECO:0000256" key="8">
    <source>
        <dbReference type="ARBA" id="ARBA00022741"/>
    </source>
</evidence>
<dbReference type="InterPro" id="IPR027417">
    <property type="entry name" value="P-loop_NTPase"/>
</dbReference>
<keyword evidence="11 13" id="KW-0443">Lipid metabolism</keyword>
<evidence type="ECO:0000256" key="13">
    <source>
        <dbReference type="HAMAP-Rule" id="MF_00409"/>
    </source>
</evidence>
<dbReference type="GO" id="GO:0009245">
    <property type="term" value="P:lipid A biosynthetic process"/>
    <property type="evidence" value="ECO:0007669"/>
    <property type="project" value="UniProtKB-UniRule"/>
</dbReference>
<reference evidence="16" key="1">
    <citation type="submission" date="2018-08" db="EMBL/GenBank/DDBJ databases">
        <authorList>
            <person name="Khan S.A."/>
            <person name="J S.E."/>
        </authorList>
    </citation>
    <scope>NUCLEOTIDE SEQUENCE [LARGE SCALE GENOMIC DNA]</scope>
    <source>
        <strain evidence="16">PoM-212</strain>
    </source>
</reference>
<keyword evidence="7 13" id="KW-0808">Transferase</keyword>
<name>A0A426RFQ0_9FLAO</name>
<keyword evidence="14" id="KW-1133">Transmembrane helix</keyword>
<keyword evidence="6 13" id="KW-0441">Lipid A biosynthesis</keyword>
<keyword evidence="16" id="KW-1185">Reference proteome</keyword>
<evidence type="ECO:0000256" key="9">
    <source>
        <dbReference type="ARBA" id="ARBA00022777"/>
    </source>
</evidence>
<gene>
    <name evidence="13 15" type="primary">lpxK</name>
    <name evidence="15" type="ORF">DZC72_15505</name>
</gene>
<dbReference type="PANTHER" id="PTHR42724">
    <property type="entry name" value="TETRAACYLDISACCHARIDE 4'-KINASE"/>
    <property type="match status" value="1"/>
</dbReference>
<sequence>MQLLRKLLFPFSLVYALVVYLRNFLYDIGLFSSQKFDVPIVCIGNLSVGGTGKTPMTEFLLELLKPHYKIAVLSRGYKRKSKGFLIADANVTVENLGDEPYQIHQKFADVTVAVDANRREGIRLLTNSVKPELIVLDDAFQHRKVTPHVSVLLTSYGDLYVDDWYLPTGNLRDSKNAAQRANFIIVTKCPPNLNEEEQNHIAQKLKHGIDQKVLFSCLAYDGILYGLSNQIKMDALKDKKFTLVTGIANPAPLILHLKSQGFTFEHLAFKDHHFFTQKEIGFLSKKELIVTTEKDYMRLKGHLSNLSYLRVSHRFIGDGKKIIFDALSQFMTARS</sequence>
<evidence type="ECO:0000256" key="5">
    <source>
        <dbReference type="ARBA" id="ARBA00022516"/>
    </source>
</evidence>
<dbReference type="AlphaFoldDB" id="A0A426RFQ0"/>
<protein>
    <recommendedName>
        <fullName evidence="4 13">Tetraacyldisaccharide 4'-kinase</fullName>
        <ecNumber evidence="3 13">2.7.1.130</ecNumber>
    </recommendedName>
    <alternativeName>
        <fullName evidence="12 13">Lipid A 4'-kinase</fullName>
    </alternativeName>
</protein>
<evidence type="ECO:0000256" key="6">
    <source>
        <dbReference type="ARBA" id="ARBA00022556"/>
    </source>
</evidence>
<comment type="caution">
    <text evidence="15">The sequence shown here is derived from an EMBL/GenBank/DDBJ whole genome shotgun (WGS) entry which is preliminary data.</text>
</comment>
<dbReference type="NCBIfam" id="TIGR00682">
    <property type="entry name" value="lpxK"/>
    <property type="match status" value="1"/>
</dbReference>
<dbReference type="Proteomes" id="UP000286990">
    <property type="component" value="Unassembled WGS sequence"/>
</dbReference>
<dbReference type="RefSeq" id="WP_125223809.1">
    <property type="nucleotide sequence ID" value="NZ_QUSX01000003.1"/>
</dbReference>
<evidence type="ECO:0000256" key="10">
    <source>
        <dbReference type="ARBA" id="ARBA00022840"/>
    </source>
</evidence>
<dbReference type="Pfam" id="PF02606">
    <property type="entry name" value="LpxK"/>
    <property type="match status" value="1"/>
</dbReference>
<reference evidence="16" key="2">
    <citation type="submission" date="2018-12" db="EMBL/GenBank/DDBJ databases">
        <title>Maribacter lutimaris sp. nov., isolated from marine sediment.</title>
        <authorList>
            <person name="Kim K.K."/>
        </authorList>
    </citation>
    <scope>NUCLEOTIDE SEQUENCE [LARGE SCALE GENOMIC DNA]</scope>
    <source>
        <strain evidence="16">PoM-212</strain>
    </source>
</reference>
<dbReference type="GO" id="GO:0005886">
    <property type="term" value="C:plasma membrane"/>
    <property type="evidence" value="ECO:0007669"/>
    <property type="project" value="TreeGrafter"/>
</dbReference>
<dbReference type="UniPathway" id="UPA00359">
    <property type="reaction ID" value="UER00482"/>
</dbReference>
<dbReference type="EC" id="2.7.1.130" evidence="3 13"/>
<dbReference type="SUPFAM" id="SSF52540">
    <property type="entry name" value="P-loop containing nucleoside triphosphate hydrolases"/>
    <property type="match status" value="1"/>
</dbReference>
<comment type="catalytic activity">
    <reaction evidence="13">
        <text>a lipid A disaccharide + ATP = a lipid IVA + ADP + H(+)</text>
        <dbReference type="Rhea" id="RHEA:67840"/>
        <dbReference type="ChEBI" id="CHEBI:15378"/>
        <dbReference type="ChEBI" id="CHEBI:30616"/>
        <dbReference type="ChEBI" id="CHEBI:176343"/>
        <dbReference type="ChEBI" id="CHEBI:176425"/>
        <dbReference type="ChEBI" id="CHEBI:456216"/>
        <dbReference type="EC" id="2.7.1.130"/>
    </reaction>
</comment>
<evidence type="ECO:0000256" key="11">
    <source>
        <dbReference type="ARBA" id="ARBA00023098"/>
    </source>
</evidence>
<dbReference type="EMBL" id="QUSX01000003">
    <property type="protein sequence ID" value="RRQ47772.1"/>
    <property type="molecule type" value="Genomic_DNA"/>
</dbReference>
<evidence type="ECO:0000256" key="1">
    <source>
        <dbReference type="ARBA" id="ARBA00002274"/>
    </source>
</evidence>
<comment type="function">
    <text evidence="1 13">Transfers the gamma-phosphate of ATP to the 4'-position of a tetraacyldisaccharide 1-phosphate intermediate (termed DS-1-P) to form tetraacyldisaccharide 1,4'-bis-phosphate (lipid IVA).</text>
</comment>
<feature type="binding site" evidence="13">
    <location>
        <begin position="47"/>
        <end position="54"/>
    </location>
    <ligand>
        <name>ATP</name>
        <dbReference type="ChEBI" id="CHEBI:30616"/>
    </ligand>
</feature>
<evidence type="ECO:0000256" key="2">
    <source>
        <dbReference type="ARBA" id="ARBA00004870"/>
    </source>
</evidence>
<evidence type="ECO:0000313" key="15">
    <source>
        <dbReference type="EMBL" id="RRQ47772.1"/>
    </source>
</evidence>
<keyword evidence="14" id="KW-0472">Membrane</keyword>
<comment type="similarity">
    <text evidence="13">Belongs to the LpxK family.</text>
</comment>
<evidence type="ECO:0000313" key="16">
    <source>
        <dbReference type="Proteomes" id="UP000286990"/>
    </source>
</evidence>
<comment type="pathway">
    <text evidence="2 13">Glycolipid biosynthesis; lipid IV(A) biosynthesis; lipid IV(A) from (3R)-3-hydroxytetradecanoyl-[acyl-carrier-protein] and UDP-N-acetyl-alpha-D-glucosamine: step 6/6.</text>
</comment>
<dbReference type="GO" id="GO:0005524">
    <property type="term" value="F:ATP binding"/>
    <property type="evidence" value="ECO:0007669"/>
    <property type="project" value="UniProtKB-UniRule"/>
</dbReference>
<evidence type="ECO:0000256" key="7">
    <source>
        <dbReference type="ARBA" id="ARBA00022679"/>
    </source>
</evidence>
<keyword evidence="9 13" id="KW-0418">Kinase</keyword>
<dbReference type="InterPro" id="IPR003758">
    <property type="entry name" value="LpxK"/>
</dbReference>
<proteinExistence type="inferred from homology"/>
<accession>A0A426RFQ0</accession>
<keyword evidence="8 13" id="KW-0547">Nucleotide-binding</keyword>
<organism evidence="15 16">
    <name type="scientific">Maribacter algicola</name>
    <dbReference type="NCBI Taxonomy" id="2498892"/>
    <lineage>
        <taxon>Bacteria</taxon>
        <taxon>Pseudomonadati</taxon>
        <taxon>Bacteroidota</taxon>
        <taxon>Flavobacteriia</taxon>
        <taxon>Flavobacteriales</taxon>
        <taxon>Flavobacteriaceae</taxon>
        <taxon>Maribacter</taxon>
    </lineage>
</organism>
<keyword evidence="10 13" id="KW-0067">ATP-binding</keyword>
<dbReference type="PANTHER" id="PTHR42724:SF1">
    <property type="entry name" value="TETRAACYLDISACCHARIDE 4'-KINASE, MITOCHONDRIAL-RELATED"/>
    <property type="match status" value="1"/>
</dbReference>
<evidence type="ECO:0000256" key="3">
    <source>
        <dbReference type="ARBA" id="ARBA00012071"/>
    </source>
</evidence>
<dbReference type="OrthoDB" id="9766423at2"/>
<keyword evidence="14" id="KW-0812">Transmembrane</keyword>
<evidence type="ECO:0000256" key="12">
    <source>
        <dbReference type="ARBA" id="ARBA00029757"/>
    </source>
</evidence>
<dbReference type="GO" id="GO:0009029">
    <property type="term" value="F:lipid-A 4'-kinase activity"/>
    <property type="evidence" value="ECO:0007669"/>
    <property type="project" value="UniProtKB-UniRule"/>
</dbReference>
<evidence type="ECO:0000256" key="4">
    <source>
        <dbReference type="ARBA" id="ARBA00016436"/>
    </source>
</evidence>
<evidence type="ECO:0000256" key="14">
    <source>
        <dbReference type="SAM" id="Phobius"/>
    </source>
</evidence>